<sequence>MEENDSLSVTLRADTIDLCWAEFRPQLECRRGPAAPVPTPRLSAAPRFEGCVPWASPAPVPDPTAGVPSLSWTPRPGSRLVPVSPRLECCCGPPPCYPRDPRTCS</sequence>
<organism evidence="1 2">
    <name type="scientific">Synaphobranchus kaupii</name>
    <name type="common">Kaup's arrowtooth eel</name>
    <dbReference type="NCBI Taxonomy" id="118154"/>
    <lineage>
        <taxon>Eukaryota</taxon>
        <taxon>Metazoa</taxon>
        <taxon>Chordata</taxon>
        <taxon>Craniata</taxon>
        <taxon>Vertebrata</taxon>
        <taxon>Euteleostomi</taxon>
        <taxon>Actinopterygii</taxon>
        <taxon>Neopterygii</taxon>
        <taxon>Teleostei</taxon>
        <taxon>Anguilliformes</taxon>
        <taxon>Synaphobranchidae</taxon>
        <taxon>Synaphobranchus</taxon>
    </lineage>
</organism>
<proteinExistence type="predicted"/>
<gene>
    <name evidence="1" type="ORF">SKAU_G00191220</name>
</gene>
<name>A0A9Q1FDH8_SYNKA</name>
<keyword evidence="2" id="KW-1185">Reference proteome</keyword>
<dbReference type="AlphaFoldDB" id="A0A9Q1FDH8"/>
<evidence type="ECO:0000313" key="1">
    <source>
        <dbReference type="EMBL" id="KAJ8356328.1"/>
    </source>
</evidence>
<evidence type="ECO:0000313" key="2">
    <source>
        <dbReference type="Proteomes" id="UP001152622"/>
    </source>
</evidence>
<accession>A0A9Q1FDH8</accession>
<dbReference type="EMBL" id="JAINUF010000006">
    <property type="protein sequence ID" value="KAJ8356328.1"/>
    <property type="molecule type" value="Genomic_DNA"/>
</dbReference>
<comment type="caution">
    <text evidence="1">The sequence shown here is derived from an EMBL/GenBank/DDBJ whole genome shotgun (WGS) entry which is preliminary data.</text>
</comment>
<reference evidence="1" key="1">
    <citation type="journal article" date="2023" name="Science">
        <title>Genome structures resolve the early diversification of teleost fishes.</title>
        <authorList>
            <person name="Parey E."/>
            <person name="Louis A."/>
            <person name="Montfort J."/>
            <person name="Bouchez O."/>
            <person name="Roques C."/>
            <person name="Iampietro C."/>
            <person name="Lluch J."/>
            <person name="Castinel A."/>
            <person name="Donnadieu C."/>
            <person name="Desvignes T."/>
            <person name="Floi Bucao C."/>
            <person name="Jouanno E."/>
            <person name="Wen M."/>
            <person name="Mejri S."/>
            <person name="Dirks R."/>
            <person name="Jansen H."/>
            <person name="Henkel C."/>
            <person name="Chen W.J."/>
            <person name="Zahm M."/>
            <person name="Cabau C."/>
            <person name="Klopp C."/>
            <person name="Thompson A.W."/>
            <person name="Robinson-Rechavi M."/>
            <person name="Braasch I."/>
            <person name="Lecointre G."/>
            <person name="Bobe J."/>
            <person name="Postlethwait J.H."/>
            <person name="Berthelot C."/>
            <person name="Roest Crollius H."/>
            <person name="Guiguen Y."/>
        </authorList>
    </citation>
    <scope>NUCLEOTIDE SEQUENCE</scope>
    <source>
        <strain evidence="1">WJC10195</strain>
    </source>
</reference>
<protein>
    <submittedName>
        <fullName evidence="1">Uncharacterized protein</fullName>
    </submittedName>
</protein>
<dbReference type="Proteomes" id="UP001152622">
    <property type="component" value="Chromosome 6"/>
</dbReference>